<organism evidence="2 3">
    <name type="scientific">Theropithecus gelada</name>
    <name type="common">Gelada baboon</name>
    <dbReference type="NCBI Taxonomy" id="9565"/>
    <lineage>
        <taxon>Eukaryota</taxon>
        <taxon>Metazoa</taxon>
        <taxon>Chordata</taxon>
        <taxon>Craniata</taxon>
        <taxon>Vertebrata</taxon>
        <taxon>Euteleostomi</taxon>
        <taxon>Mammalia</taxon>
        <taxon>Eutheria</taxon>
        <taxon>Euarchontoglires</taxon>
        <taxon>Primates</taxon>
        <taxon>Haplorrhini</taxon>
        <taxon>Catarrhini</taxon>
        <taxon>Cercopithecidae</taxon>
        <taxon>Cercopithecinae</taxon>
        <taxon>Theropithecus</taxon>
    </lineage>
</organism>
<dbReference type="SUPFAM" id="SSF51735">
    <property type="entry name" value="NAD(P)-binding Rossmann-fold domains"/>
    <property type="match status" value="1"/>
</dbReference>
<proteinExistence type="inferred from homology"/>
<reference evidence="2" key="3">
    <citation type="submission" date="2025-09" db="UniProtKB">
        <authorList>
            <consortium name="Ensembl"/>
        </authorList>
    </citation>
    <scope>IDENTIFICATION</scope>
</reference>
<comment type="similarity">
    <text evidence="1">Belongs to the short-chain dehydrogenases/reductases (SDR) family.</text>
</comment>
<dbReference type="PANTHER" id="PTHR43943">
    <property type="entry name" value="DEHYDROGENASE/REDUCTASE (SDR FAMILY) MEMBER 4"/>
    <property type="match status" value="1"/>
</dbReference>
<evidence type="ECO:0000313" key="2">
    <source>
        <dbReference type="Ensembl" id="ENSTGEP00000025889.1"/>
    </source>
</evidence>
<dbReference type="AlphaFoldDB" id="A0A8D2K5I9"/>
<protein>
    <submittedName>
        <fullName evidence="2">Uncharacterized protein</fullName>
    </submittedName>
</protein>
<dbReference type="Proteomes" id="UP000694411">
    <property type="component" value="Chromosome 7b"/>
</dbReference>
<accession>A0A8D2K5I9</accession>
<keyword evidence="3" id="KW-1185">Reference proteome</keyword>
<dbReference type="InterPro" id="IPR036291">
    <property type="entry name" value="NAD(P)-bd_dom_sf"/>
</dbReference>
<dbReference type="GO" id="GO:0004090">
    <property type="term" value="F:carbonyl reductase (NADPH) activity"/>
    <property type="evidence" value="ECO:0007669"/>
    <property type="project" value="TreeGrafter"/>
</dbReference>
<sequence>MFKAVSWAFRGLHCPSVPLSAKMLGKRADKSNVLTDKVAEITDHWPAPRICFAIAGHLAQDGAHMVISGQKQQNVGCPVAALSVVGTVCYLGKAEDQEWLVKLGACNTSRTALLGLSKSLAMELAPKDIWVNSLCKMAQSAECGWGQIRE</sequence>
<reference evidence="2" key="2">
    <citation type="submission" date="2025-08" db="UniProtKB">
        <authorList>
            <consortium name="Ensembl"/>
        </authorList>
    </citation>
    <scope>IDENTIFICATION</scope>
</reference>
<name>A0A8D2K5I9_THEGE</name>
<evidence type="ECO:0000256" key="1">
    <source>
        <dbReference type="ARBA" id="ARBA00006484"/>
    </source>
</evidence>
<evidence type="ECO:0000313" key="3">
    <source>
        <dbReference type="Proteomes" id="UP000694411"/>
    </source>
</evidence>
<reference evidence="2" key="1">
    <citation type="submission" date="2018-05" db="EMBL/GenBank/DDBJ databases">
        <title>Whole genome of Theropithecus gelada.</title>
        <authorList>
            <person name="Chiou K.L."/>
            <person name="Snyder-Mackler N."/>
        </authorList>
    </citation>
    <scope>NUCLEOTIDE SEQUENCE [LARGE SCALE GENOMIC DNA]</scope>
</reference>
<dbReference type="PANTHER" id="PTHR43943:SF2">
    <property type="entry name" value="DEHYDROGENASE_REDUCTASE 4"/>
    <property type="match status" value="1"/>
</dbReference>
<dbReference type="Ensembl" id="ENSTGET00000030819.1">
    <property type="protein sequence ID" value="ENSTGEP00000025889.1"/>
    <property type="gene ID" value="ENSTGEG00000020854.1"/>
</dbReference>